<dbReference type="GO" id="GO:0006783">
    <property type="term" value="P:heme biosynthetic process"/>
    <property type="evidence" value="ECO:0007669"/>
    <property type="project" value="TreeGrafter"/>
</dbReference>
<dbReference type="EC" id="1.3.5.3" evidence="2"/>
<reference evidence="2 3" key="1">
    <citation type="submission" date="2018-06" db="EMBL/GenBank/DDBJ databases">
        <authorList>
            <consortium name="Pathogen Informatics"/>
            <person name="Doyle S."/>
        </authorList>
    </citation>
    <scope>NUCLEOTIDE SEQUENCE [LARGE SCALE GENOMIC DNA]</scope>
    <source>
        <strain evidence="2 3">NCTC8297</strain>
    </source>
</reference>
<dbReference type="AlphaFoldDB" id="A0A379TII4"/>
<organism evidence="2 3">
    <name type="scientific">Salmonella enterica subsp. arizonae</name>
    <dbReference type="NCBI Taxonomy" id="59203"/>
    <lineage>
        <taxon>Bacteria</taxon>
        <taxon>Pseudomonadati</taxon>
        <taxon>Pseudomonadota</taxon>
        <taxon>Gammaproteobacteria</taxon>
        <taxon>Enterobacterales</taxon>
        <taxon>Enterobacteriaceae</taxon>
        <taxon>Salmonella</taxon>
    </lineage>
</organism>
<proteinExistence type="predicted"/>
<dbReference type="EMBL" id="UGXG01000002">
    <property type="protein sequence ID" value="SUG50442.1"/>
    <property type="molecule type" value="Genomic_DNA"/>
</dbReference>
<dbReference type="InterPro" id="IPR026816">
    <property type="entry name" value="Flavodoxin_dom"/>
</dbReference>
<dbReference type="Proteomes" id="UP000254741">
    <property type="component" value="Unassembled WGS sequence"/>
</dbReference>
<dbReference type="InterPro" id="IPR029039">
    <property type="entry name" value="Flavoprotein-like_sf"/>
</dbReference>
<evidence type="ECO:0000313" key="2">
    <source>
        <dbReference type="EMBL" id="SUG50442.1"/>
    </source>
</evidence>
<gene>
    <name evidence="2" type="primary">hemG_1</name>
    <name evidence="2" type="ORF">NCTC8297_05839</name>
</gene>
<protein>
    <submittedName>
        <fullName evidence="2">Protoporphyrinogen oxidase</fullName>
        <ecNumber evidence="2">1.3.5.3</ecNumber>
    </submittedName>
</protein>
<dbReference type="PANTHER" id="PTHR38030">
    <property type="entry name" value="PROTOPORPHYRINOGEN IX DEHYDROGENASE [MENAQUINONE]"/>
    <property type="match status" value="1"/>
</dbReference>
<evidence type="ECO:0000313" key="3">
    <source>
        <dbReference type="Proteomes" id="UP000254741"/>
    </source>
</evidence>
<dbReference type="InterPro" id="IPR052200">
    <property type="entry name" value="Protoporphyrinogen_IX_DH"/>
</dbReference>
<dbReference type="PANTHER" id="PTHR38030:SF2">
    <property type="entry name" value="PROTOPORPHYRINOGEN IX DEHYDROGENASE [QUINONE]"/>
    <property type="match status" value="1"/>
</dbReference>
<keyword evidence="2" id="KW-0560">Oxidoreductase</keyword>
<feature type="domain" description="Flavodoxin" evidence="1">
    <location>
        <begin position="3"/>
        <end position="44"/>
    </location>
</feature>
<dbReference type="GO" id="GO:0010181">
    <property type="term" value="F:FMN binding"/>
    <property type="evidence" value="ECO:0007669"/>
    <property type="project" value="TreeGrafter"/>
</dbReference>
<dbReference type="Pfam" id="PF12724">
    <property type="entry name" value="Flavodoxin_5"/>
    <property type="match status" value="1"/>
</dbReference>
<dbReference type="GO" id="GO:0070819">
    <property type="term" value="F:menaquinone-dependent protoporphyrinogen oxidase activity"/>
    <property type="evidence" value="ECO:0007669"/>
    <property type="project" value="TreeGrafter"/>
</dbReference>
<sequence length="72" mass="8379">MSSPWRPDHCAVIAGALRYPRYRWYDRLMIKLIMKMSGGETDTSKEVVYTDWEQVANFAREIAHLTNKSSAK</sequence>
<dbReference type="SUPFAM" id="SSF52218">
    <property type="entry name" value="Flavoproteins"/>
    <property type="match status" value="1"/>
</dbReference>
<name>A0A379TII4_SALER</name>
<accession>A0A379TII4</accession>
<evidence type="ECO:0000259" key="1">
    <source>
        <dbReference type="Pfam" id="PF12724"/>
    </source>
</evidence>